<reference evidence="2 3" key="1">
    <citation type="submission" date="2018-06" db="EMBL/GenBank/DDBJ databases">
        <title>Sphaerisporangium craniellae sp. nov., isolated from a marine sponge in the South China Sea.</title>
        <authorList>
            <person name="Li L."/>
        </authorList>
    </citation>
    <scope>NUCLEOTIDE SEQUENCE [LARGE SCALE GENOMIC DNA]</scope>
    <source>
        <strain evidence="2 3">CCTCC AA 208026</strain>
    </source>
</reference>
<evidence type="ECO:0000313" key="2">
    <source>
        <dbReference type="EMBL" id="RCG27223.1"/>
    </source>
</evidence>
<name>A0A367FA24_9ACTN</name>
<evidence type="ECO:0000313" key="3">
    <source>
        <dbReference type="Proteomes" id="UP000253094"/>
    </source>
</evidence>
<sequence length="198" mass="21889">MAPTGKHQAARDELDRLIVAHLDAHPRAQLTAGDIARAIRRDKGSVAKALPRVQLAGLVVGTPTKNPYGSRPMMLWQAAPKQRDRSIVTCKSCQQRGPHGGRGLCTICHGRHKRKGTLTQFPLLGNPHKDKKPWQPKQARSRALVRDYEFLIDQGERNEEALARELGCSVRHVQRLAGASRTRQKEQPALQTGEGATP</sequence>
<dbReference type="Proteomes" id="UP000253094">
    <property type="component" value="Unassembled WGS sequence"/>
</dbReference>
<evidence type="ECO:0000256" key="1">
    <source>
        <dbReference type="SAM" id="MobiDB-lite"/>
    </source>
</evidence>
<dbReference type="AlphaFoldDB" id="A0A367FA24"/>
<comment type="caution">
    <text evidence="2">The sequence shown here is derived from an EMBL/GenBank/DDBJ whole genome shotgun (WGS) entry which is preliminary data.</text>
</comment>
<gene>
    <name evidence="2" type="ORF">DQ384_26245</name>
</gene>
<dbReference type="RefSeq" id="WP_114031562.1">
    <property type="nucleotide sequence ID" value="NZ_QOIL01000016.1"/>
</dbReference>
<proteinExistence type="predicted"/>
<keyword evidence="3" id="KW-1185">Reference proteome</keyword>
<organism evidence="2 3">
    <name type="scientific">Sphaerisporangium album</name>
    <dbReference type="NCBI Taxonomy" id="509200"/>
    <lineage>
        <taxon>Bacteria</taxon>
        <taxon>Bacillati</taxon>
        <taxon>Actinomycetota</taxon>
        <taxon>Actinomycetes</taxon>
        <taxon>Streptosporangiales</taxon>
        <taxon>Streptosporangiaceae</taxon>
        <taxon>Sphaerisporangium</taxon>
    </lineage>
</organism>
<accession>A0A367FA24</accession>
<feature type="region of interest" description="Disordered" evidence="1">
    <location>
        <begin position="176"/>
        <end position="198"/>
    </location>
</feature>
<dbReference type="EMBL" id="QOIL01000016">
    <property type="protein sequence ID" value="RCG27223.1"/>
    <property type="molecule type" value="Genomic_DNA"/>
</dbReference>
<protein>
    <submittedName>
        <fullName evidence="2">Uncharacterized protein</fullName>
    </submittedName>
</protein>